<dbReference type="PROSITE" id="PS00892">
    <property type="entry name" value="HIT_1"/>
    <property type="match status" value="1"/>
</dbReference>
<comment type="caution">
    <text evidence="5">The sequence shown here is derived from an EMBL/GenBank/DDBJ whole genome shotgun (WGS) entry which is preliminary data.</text>
</comment>
<dbReference type="PANTHER" id="PTHR46648">
    <property type="entry name" value="HIT FAMILY PROTEIN 1"/>
    <property type="match status" value="1"/>
</dbReference>
<name>A0A841C6S5_9LACT</name>
<proteinExistence type="predicted"/>
<dbReference type="GO" id="GO:0009117">
    <property type="term" value="P:nucleotide metabolic process"/>
    <property type="evidence" value="ECO:0007669"/>
    <property type="project" value="TreeGrafter"/>
</dbReference>
<dbReference type="Proteomes" id="UP000562464">
    <property type="component" value="Unassembled WGS sequence"/>
</dbReference>
<dbReference type="EMBL" id="JACHHV010000001">
    <property type="protein sequence ID" value="MBB5887251.1"/>
    <property type="molecule type" value="Genomic_DNA"/>
</dbReference>
<dbReference type="CDD" id="cd01277">
    <property type="entry name" value="HINT_subgroup"/>
    <property type="match status" value="1"/>
</dbReference>
<dbReference type="InterPro" id="IPR036265">
    <property type="entry name" value="HIT-like_sf"/>
</dbReference>
<keyword evidence="6" id="KW-1185">Reference proteome</keyword>
<dbReference type="PANTHER" id="PTHR46648:SF1">
    <property type="entry name" value="ADENOSINE 5'-MONOPHOSPHORAMIDASE HNT1"/>
    <property type="match status" value="1"/>
</dbReference>
<dbReference type="Gene3D" id="3.30.428.10">
    <property type="entry name" value="HIT-like"/>
    <property type="match status" value="1"/>
</dbReference>
<dbReference type="GO" id="GO:0003824">
    <property type="term" value="F:catalytic activity"/>
    <property type="evidence" value="ECO:0007669"/>
    <property type="project" value="InterPro"/>
</dbReference>
<evidence type="ECO:0000313" key="5">
    <source>
        <dbReference type="EMBL" id="MBB5887251.1"/>
    </source>
</evidence>
<dbReference type="InterPro" id="IPR011146">
    <property type="entry name" value="HIT-like"/>
</dbReference>
<dbReference type="PROSITE" id="PS51084">
    <property type="entry name" value="HIT_2"/>
    <property type="match status" value="1"/>
</dbReference>
<sequence>MKGKRLGNAQVSFIDIHMSDCLFCEIIAGEIPSYKVYEDEDVYAMLDISQATKGHTLVLPKKHYENLLAMTSDESALLFSKIPNIANLLKNKLGAEGMNIITNCGEISGQTILHTHVHLMPRSQNDGGPDFSHTPTHDYDLGAILKEIMS</sequence>
<dbReference type="Pfam" id="PF01230">
    <property type="entry name" value="HIT"/>
    <property type="match status" value="1"/>
</dbReference>
<dbReference type="InterPro" id="IPR039384">
    <property type="entry name" value="HINT"/>
</dbReference>
<evidence type="ECO:0000256" key="1">
    <source>
        <dbReference type="PIRSR" id="PIRSR601310-1"/>
    </source>
</evidence>
<feature type="short sequence motif" description="Histidine triad motif" evidence="2 3">
    <location>
        <begin position="114"/>
        <end position="118"/>
    </location>
</feature>
<dbReference type="InterPro" id="IPR001310">
    <property type="entry name" value="Histidine_triad_HIT"/>
</dbReference>
<organism evidence="5 6">
    <name type="scientific">Lactovum miscens</name>
    <dbReference type="NCBI Taxonomy" id="190387"/>
    <lineage>
        <taxon>Bacteria</taxon>
        <taxon>Bacillati</taxon>
        <taxon>Bacillota</taxon>
        <taxon>Bacilli</taxon>
        <taxon>Lactobacillales</taxon>
        <taxon>Streptococcaceae</taxon>
        <taxon>Lactovum</taxon>
    </lineage>
</organism>
<protein>
    <submittedName>
        <fullName evidence="5">Histidine triad (HIT) family protein</fullName>
    </submittedName>
</protein>
<evidence type="ECO:0000256" key="3">
    <source>
        <dbReference type="PROSITE-ProRule" id="PRU00464"/>
    </source>
</evidence>
<dbReference type="PRINTS" id="PR00332">
    <property type="entry name" value="HISTRIAD"/>
</dbReference>
<accession>A0A841C6S5</accession>
<feature type="domain" description="HIT" evidence="4">
    <location>
        <begin position="22"/>
        <end position="129"/>
    </location>
</feature>
<feature type="active site" description="Tele-AMP-histidine intermediate" evidence="1">
    <location>
        <position position="116"/>
    </location>
</feature>
<dbReference type="InterPro" id="IPR019808">
    <property type="entry name" value="Histidine_triad_CS"/>
</dbReference>
<evidence type="ECO:0000256" key="2">
    <source>
        <dbReference type="PIRSR" id="PIRSR601310-3"/>
    </source>
</evidence>
<evidence type="ECO:0000313" key="6">
    <source>
        <dbReference type="Proteomes" id="UP000562464"/>
    </source>
</evidence>
<reference evidence="5 6" key="1">
    <citation type="submission" date="2020-08" db="EMBL/GenBank/DDBJ databases">
        <title>Genomic Encyclopedia of Type Strains, Phase IV (KMG-IV): sequencing the most valuable type-strain genomes for metagenomic binning, comparative biology and taxonomic classification.</title>
        <authorList>
            <person name="Goeker M."/>
        </authorList>
    </citation>
    <scope>NUCLEOTIDE SEQUENCE [LARGE SCALE GENOMIC DNA]</scope>
    <source>
        <strain evidence="5 6">DSM 14925</strain>
    </source>
</reference>
<evidence type="ECO:0000259" key="4">
    <source>
        <dbReference type="PROSITE" id="PS51084"/>
    </source>
</evidence>
<dbReference type="SUPFAM" id="SSF54197">
    <property type="entry name" value="HIT-like"/>
    <property type="match status" value="1"/>
</dbReference>
<dbReference type="AlphaFoldDB" id="A0A841C6S5"/>
<gene>
    <name evidence="5" type="ORF">HNQ37_000119</name>
</gene>